<reference evidence="2" key="2">
    <citation type="submission" date="2022-01" db="EMBL/GenBank/DDBJ databases">
        <authorList>
            <person name="Yamashiro T."/>
            <person name="Shiraishi A."/>
            <person name="Satake H."/>
            <person name="Nakayama K."/>
        </authorList>
    </citation>
    <scope>NUCLEOTIDE SEQUENCE</scope>
</reference>
<name>A0ABQ5AQC7_9ASTR</name>
<feature type="compositionally biased region" description="Basic and acidic residues" evidence="1">
    <location>
        <begin position="104"/>
        <end position="115"/>
    </location>
</feature>
<keyword evidence="3" id="KW-1185">Reference proteome</keyword>
<dbReference type="Proteomes" id="UP001151760">
    <property type="component" value="Unassembled WGS sequence"/>
</dbReference>
<gene>
    <name evidence="2" type="ORF">Tco_0824695</name>
</gene>
<evidence type="ECO:0000256" key="1">
    <source>
        <dbReference type="SAM" id="MobiDB-lite"/>
    </source>
</evidence>
<protein>
    <submittedName>
        <fullName evidence="2">Uncharacterized protein</fullName>
    </submittedName>
</protein>
<proteinExistence type="predicted"/>
<sequence>MRDITMEVLTSHRIYGYEEDSNHPPSPIEIHIYPSLCTPEYVVPSKDEAPHEDRASNLTSIALTSKHAYHQAMAYDSDLEEDPGEETPRSHADYPPNGGDRDDDPIRSDNNDDDN</sequence>
<evidence type="ECO:0000313" key="2">
    <source>
        <dbReference type="EMBL" id="GJT03526.1"/>
    </source>
</evidence>
<evidence type="ECO:0000313" key="3">
    <source>
        <dbReference type="Proteomes" id="UP001151760"/>
    </source>
</evidence>
<organism evidence="2 3">
    <name type="scientific">Tanacetum coccineum</name>
    <dbReference type="NCBI Taxonomy" id="301880"/>
    <lineage>
        <taxon>Eukaryota</taxon>
        <taxon>Viridiplantae</taxon>
        <taxon>Streptophyta</taxon>
        <taxon>Embryophyta</taxon>
        <taxon>Tracheophyta</taxon>
        <taxon>Spermatophyta</taxon>
        <taxon>Magnoliopsida</taxon>
        <taxon>eudicotyledons</taxon>
        <taxon>Gunneridae</taxon>
        <taxon>Pentapetalae</taxon>
        <taxon>asterids</taxon>
        <taxon>campanulids</taxon>
        <taxon>Asterales</taxon>
        <taxon>Asteraceae</taxon>
        <taxon>Asteroideae</taxon>
        <taxon>Anthemideae</taxon>
        <taxon>Anthemidinae</taxon>
        <taxon>Tanacetum</taxon>
    </lineage>
</organism>
<accession>A0ABQ5AQC7</accession>
<feature type="region of interest" description="Disordered" evidence="1">
    <location>
        <begin position="72"/>
        <end position="115"/>
    </location>
</feature>
<dbReference type="EMBL" id="BQNB010012435">
    <property type="protein sequence ID" value="GJT03526.1"/>
    <property type="molecule type" value="Genomic_DNA"/>
</dbReference>
<reference evidence="2" key="1">
    <citation type="journal article" date="2022" name="Int. J. Mol. Sci.">
        <title>Draft Genome of Tanacetum Coccineum: Genomic Comparison of Closely Related Tanacetum-Family Plants.</title>
        <authorList>
            <person name="Yamashiro T."/>
            <person name="Shiraishi A."/>
            <person name="Nakayama K."/>
            <person name="Satake H."/>
        </authorList>
    </citation>
    <scope>NUCLEOTIDE SEQUENCE</scope>
</reference>
<comment type="caution">
    <text evidence="2">The sequence shown here is derived from an EMBL/GenBank/DDBJ whole genome shotgun (WGS) entry which is preliminary data.</text>
</comment>